<dbReference type="Proteomes" id="UP000183812">
    <property type="component" value="Unassembled WGS sequence"/>
</dbReference>
<dbReference type="Gene3D" id="3.90.1530.30">
    <property type="match status" value="1"/>
</dbReference>
<dbReference type="PANTHER" id="PTHR33375">
    <property type="entry name" value="CHROMOSOME-PARTITIONING PROTEIN PARB-RELATED"/>
    <property type="match status" value="1"/>
</dbReference>
<name>A0A1G7PYF2_RHOCA</name>
<dbReference type="GO" id="GO:0005694">
    <property type="term" value="C:chromosome"/>
    <property type="evidence" value="ECO:0007669"/>
    <property type="project" value="TreeGrafter"/>
</dbReference>
<sequence length="297" mass="33315">MVSDIETHDKVQIIPIAAITIENPRERSEKTFRALVDSIGKVGLKKPITVARDDTASWDAYRLVCGQGRMEAYVALGETHIPAVVVDANEVERLLRSVIENIARRQQRPLELLQDIAILRDRGYSDHDIAEKTGLSWSYVHEIGELIANGEERLLIAVETGQMPLSVALYITRAEEKDVQKALAAAYASGELRGKKLLEARRLVELRHRHGKRKGATRTKRSGGRMTSAALVRAYRIEAERQQDMIRRAQSTRGNLLFLDAAFQSLLKDENFLTLLRAEGLDSLPSMVVEGLKEPRT</sequence>
<proteinExistence type="predicted"/>
<gene>
    <name evidence="2" type="ORF">SAMN04244550_03070</name>
</gene>
<dbReference type="AlphaFoldDB" id="A0A1G7PYF2"/>
<organism evidence="2 3">
    <name type="scientific">Rhodobacter capsulatus</name>
    <name type="common">Rhodopseudomonas capsulata</name>
    <dbReference type="NCBI Taxonomy" id="1061"/>
    <lineage>
        <taxon>Bacteria</taxon>
        <taxon>Pseudomonadati</taxon>
        <taxon>Pseudomonadota</taxon>
        <taxon>Alphaproteobacteria</taxon>
        <taxon>Rhodobacterales</taxon>
        <taxon>Rhodobacter group</taxon>
        <taxon>Rhodobacter</taxon>
    </lineage>
</organism>
<dbReference type="Pfam" id="PF07506">
    <property type="entry name" value="RepB"/>
    <property type="match status" value="1"/>
</dbReference>
<evidence type="ECO:0000259" key="1">
    <source>
        <dbReference type="SMART" id="SM00470"/>
    </source>
</evidence>
<dbReference type="RefSeq" id="WP_074555722.1">
    <property type="nucleotide sequence ID" value="NZ_CP119563.1"/>
</dbReference>
<dbReference type="Gene3D" id="1.10.10.2830">
    <property type="match status" value="1"/>
</dbReference>
<evidence type="ECO:0000313" key="3">
    <source>
        <dbReference type="Proteomes" id="UP000183812"/>
    </source>
</evidence>
<dbReference type="SMART" id="SM00470">
    <property type="entry name" value="ParB"/>
    <property type="match status" value="1"/>
</dbReference>
<dbReference type="InterPro" id="IPR050336">
    <property type="entry name" value="Chromosome_partition/occlusion"/>
</dbReference>
<dbReference type="PANTHER" id="PTHR33375:SF1">
    <property type="entry name" value="CHROMOSOME-PARTITIONING PROTEIN PARB-RELATED"/>
    <property type="match status" value="1"/>
</dbReference>
<dbReference type="SUPFAM" id="SSF110849">
    <property type="entry name" value="ParB/Sulfiredoxin"/>
    <property type="match status" value="1"/>
</dbReference>
<feature type="domain" description="ParB-like N-terminal" evidence="1">
    <location>
        <begin position="12"/>
        <end position="102"/>
    </location>
</feature>
<evidence type="ECO:0000313" key="2">
    <source>
        <dbReference type="EMBL" id="SDF91238.1"/>
    </source>
</evidence>
<dbReference type="InterPro" id="IPR036086">
    <property type="entry name" value="ParB/Sulfiredoxin_sf"/>
</dbReference>
<dbReference type="EMBL" id="FNAY01000021">
    <property type="protein sequence ID" value="SDF91238.1"/>
    <property type="molecule type" value="Genomic_DNA"/>
</dbReference>
<dbReference type="SUPFAM" id="SSF109709">
    <property type="entry name" value="KorB DNA-binding domain-like"/>
    <property type="match status" value="1"/>
</dbReference>
<dbReference type="GO" id="GO:0007059">
    <property type="term" value="P:chromosome segregation"/>
    <property type="evidence" value="ECO:0007669"/>
    <property type="project" value="TreeGrafter"/>
</dbReference>
<accession>A0A1G7PYF2</accession>
<protein>
    <submittedName>
        <fullName evidence="2">Chromosome partitioning protein, ParB family</fullName>
    </submittedName>
</protein>
<dbReference type="Pfam" id="PF02195">
    <property type="entry name" value="ParB_N"/>
    <property type="match status" value="1"/>
</dbReference>
<dbReference type="InterPro" id="IPR003115">
    <property type="entry name" value="ParB_N"/>
</dbReference>
<reference evidence="2 3" key="1">
    <citation type="submission" date="2016-10" db="EMBL/GenBank/DDBJ databases">
        <authorList>
            <person name="de Groot N.N."/>
        </authorList>
    </citation>
    <scope>NUCLEOTIDE SEQUENCE [LARGE SCALE GENOMIC DNA]</scope>
    <source>
        <strain evidence="3">DSM 938 / 37b4</strain>
    </source>
</reference>
<dbReference type="InterPro" id="IPR011111">
    <property type="entry name" value="Plasmid_RepB"/>
</dbReference>
<dbReference type="OrthoDB" id="248048at2"/>